<accession>A0A0G1K4I1</accession>
<evidence type="ECO:0000313" key="2">
    <source>
        <dbReference type="Proteomes" id="UP000034006"/>
    </source>
</evidence>
<name>A0A0G1K4I1_9BACT</name>
<organism evidence="1 2">
    <name type="scientific">Candidatus Collierbacteria bacterium GW2011_GWB2_44_22</name>
    <dbReference type="NCBI Taxonomy" id="1618387"/>
    <lineage>
        <taxon>Bacteria</taxon>
        <taxon>Candidatus Collieribacteriota</taxon>
    </lineage>
</organism>
<protein>
    <submittedName>
        <fullName evidence="1">Uncharacterized protein</fullName>
    </submittedName>
</protein>
<dbReference type="EMBL" id="LCIH01000015">
    <property type="protein sequence ID" value="KKT51172.1"/>
    <property type="molecule type" value="Genomic_DNA"/>
</dbReference>
<dbReference type="Proteomes" id="UP000034006">
    <property type="component" value="Unassembled WGS sequence"/>
</dbReference>
<proteinExistence type="predicted"/>
<dbReference type="AlphaFoldDB" id="A0A0G1K4I1"/>
<comment type="caution">
    <text evidence="1">The sequence shown here is derived from an EMBL/GenBank/DDBJ whole genome shotgun (WGS) entry which is preliminary data.</text>
</comment>
<reference evidence="1 2" key="1">
    <citation type="journal article" date="2015" name="Nature">
        <title>rRNA introns, odd ribosomes, and small enigmatic genomes across a large radiation of phyla.</title>
        <authorList>
            <person name="Brown C.T."/>
            <person name="Hug L.A."/>
            <person name="Thomas B.C."/>
            <person name="Sharon I."/>
            <person name="Castelle C.J."/>
            <person name="Singh A."/>
            <person name="Wilkins M.J."/>
            <person name="Williams K.H."/>
            <person name="Banfield J.F."/>
        </authorList>
    </citation>
    <scope>NUCLEOTIDE SEQUENCE [LARGE SCALE GENOMIC DNA]</scope>
</reference>
<sequence>MNKKIIFASSLVLTLIVGGVYASRAWAYRGNPTIQGPNYSAERHEAMERAFETNNYEAWKTQMGGRGRVSEVVNKDNFAEFAKAHQLAEAGRLDEANAIRTKLGLNLQSGSGQGRGMGRNR</sequence>
<dbReference type="STRING" id="1618387.UW44_C0015G0043"/>
<evidence type="ECO:0000313" key="1">
    <source>
        <dbReference type="EMBL" id="KKT51172.1"/>
    </source>
</evidence>
<gene>
    <name evidence="1" type="ORF">UW44_C0015G0043</name>
</gene>